<evidence type="ECO:0000313" key="1">
    <source>
        <dbReference type="EMBL" id="KAF3011177.1"/>
    </source>
</evidence>
<dbReference type="OrthoDB" id="3797139at2759"/>
<dbReference type="EMBL" id="SWKU01000001">
    <property type="protein sequence ID" value="KAF3011177.1"/>
    <property type="molecule type" value="Genomic_DNA"/>
</dbReference>
<organism evidence="1 2">
    <name type="scientific">Curvularia kusanoi</name>
    <name type="common">Cochliobolus kusanoi</name>
    <dbReference type="NCBI Taxonomy" id="90978"/>
    <lineage>
        <taxon>Eukaryota</taxon>
        <taxon>Fungi</taxon>
        <taxon>Dikarya</taxon>
        <taxon>Ascomycota</taxon>
        <taxon>Pezizomycotina</taxon>
        <taxon>Dothideomycetes</taxon>
        <taxon>Pleosporomycetidae</taxon>
        <taxon>Pleosporales</taxon>
        <taxon>Pleosporineae</taxon>
        <taxon>Pleosporaceae</taxon>
        <taxon>Curvularia</taxon>
    </lineage>
</organism>
<accession>A0A9P4WBS4</accession>
<keyword evidence="2" id="KW-1185">Reference proteome</keyword>
<evidence type="ECO:0000313" key="2">
    <source>
        <dbReference type="Proteomes" id="UP000801428"/>
    </source>
</evidence>
<dbReference type="AlphaFoldDB" id="A0A9P4WBS4"/>
<name>A0A9P4WBS4_CURKU</name>
<protein>
    <submittedName>
        <fullName evidence="1">Uncharacterized protein</fullName>
    </submittedName>
</protein>
<reference evidence="1" key="1">
    <citation type="submission" date="2019-04" db="EMBL/GenBank/DDBJ databases">
        <title>Sequencing of skin fungus with MAO and IRED activity.</title>
        <authorList>
            <person name="Marsaioli A.J."/>
            <person name="Bonatto J.M.C."/>
            <person name="Reis Junior O."/>
        </authorList>
    </citation>
    <scope>NUCLEOTIDE SEQUENCE</scope>
    <source>
        <strain evidence="1">30M1</strain>
    </source>
</reference>
<comment type="caution">
    <text evidence="1">The sequence shown here is derived from an EMBL/GenBank/DDBJ whole genome shotgun (WGS) entry which is preliminary data.</text>
</comment>
<sequence>MASTGNQSESYTLPAKCLTLPAELIPNSKHDLECGCKIDNHIASNYVFASDCLLKESTDVIVANVTFVKGWIEFCRRVGKDGGHDIPRGWKPDYRTASQCKQPGMTITLQNLFWAHYSFLSYNDNPNSQSPLF</sequence>
<dbReference type="Proteomes" id="UP000801428">
    <property type="component" value="Unassembled WGS sequence"/>
</dbReference>
<gene>
    <name evidence="1" type="ORF">E8E13_011561</name>
</gene>
<proteinExistence type="predicted"/>